<accession>A0A8S1HR76</accession>
<dbReference type="AlphaFoldDB" id="A0A8S1HR76"/>
<comment type="caution">
    <text evidence="1">The sequence shown here is derived from an EMBL/GenBank/DDBJ whole genome shotgun (WGS) entry which is preliminary data.</text>
</comment>
<proteinExistence type="predicted"/>
<organism evidence="1 2">
    <name type="scientific">Caenorhabditis auriculariae</name>
    <dbReference type="NCBI Taxonomy" id="2777116"/>
    <lineage>
        <taxon>Eukaryota</taxon>
        <taxon>Metazoa</taxon>
        <taxon>Ecdysozoa</taxon>
        <taxon>Nematoda</taxon>
        <taxon>Chromadorea</taxon>
        <taxon>Rhabditida</taxon>
        <taxon>Rhabditina</taxon>
        <taxon>Rhabditomorpha</taxon>
        <taxon>Rhabditoidea</taxon>
        <taxon>Rhabditidae</taxon>
        <taxon>Peloderinae</taxon>
        <taxon>Caenorhabditis</taxon>
    </lineage>
</organism>
<evidence type="ECO:0000313" key="2">
    <source>
        <dbReference type="Proteomes" id="UP000835052"/>
    </source>
</evidence>
<gene>
    <name evidence="1" type="ORF">CAUJ_LOCUS11489</name>
</gene>
<keyword evidence="2" id="KW-1185">Reference proteome</keyword>
<reference evidence="1" key="1">
    <citation type="submission" date="2020-10" db="EMBL/GenBank/DDBJ databases">
        <authorList>
            <person name="Kikuchi T."/>
        </authorList>
    </citation>
    <scope>NUCLEOTIDE SEQUENCE</scope>
    <source>
        <strain evidence="1">NKZ352</strain>
    </source>
</reference>
<protein>
    <submittedName>
        <fullName evidence="1">Uncharacterized protein</fullName>
    </submittedName>
</protein>
<sequence>MFAQHVRFTTPIQFVEIKVCSDFECQVVAQAPLIMTEFCEDRLVSLTVQSLSAPRLSEASNKNKPKKLKPASQLIDSRLEFETVVATLSKEGGVFIIAVD</sequence>
<dbReference type="Proteomes" id="UP000835052">
    <property type="component" value="Unassembled WGS sequence"/>
</dbReference>
<evidence type="ECO:0000313" key="1">
    <source>
        <dbReference type="EMBL" id="CAD6195570.1"/>
    </source>
</evidence>
<name>A0A8S1HR76_9PELO</name>
<dbReference type="EMBL" id="CAJGYM010000057">
    <property type="protein sequence ID" value="CAD6195570.1"/>
    <property type="molecule type" value="Genomic_DNA"/>
</dbReference>